<reference evidence="2" key="1">
    <citation type="submission" date="2014-09" db="EMBL/GenBank/DDBJ databases">
        <authorList>
            <person name="Mudge J."/>
            <person name="Ramaraj T."/>
            <person name="Lindquist I.E."/>
            <person name="Bharti A.K."/>
            <person name="Sundararajan A."/>
            <person name="Cameron C.T."/>
            <person name="Woodward J.E."/>
            <person name="May G.D."/>
            <person name="Brubaker C."/>
            <person name="Broadhvest J."/>
            <person name="Wilkins T.A."/>
        </authorList>
    </citation>
    <scope>NUCLEOTIDE SEQUENCE</scope>
    <source>
        <strain evidence="2">cv. AKA8401</strain>
    </source>
</reference>
<sequence>METVVRHAHVRKSRLC</sequence>
<dbReference type="Proteomes" id="UP000032142">
    <property type="component" value="Unassembled WGS sequence"/>
</dbReference>
<keyword evidence="2" id="KW-1185">Reference proteome</keyword>
<organism evidence="1 2">
    <name type="scientific">Gossypium arboreum</name>
    <name type="common">Tree cotton</name>
    <name type="synonym">Gossypium nanking</name>
    <dbReference type="NCBI Taxonomy" id="29729"/>
    <lineage>
        <taxon>Eukaryota</taxon>
        <taxon>Viridiplantae</taxon>
        <taxon>Streptophyta</taxon>
        <taxon>Embryophyta</taxon>
        <taxon>Tracheophyta</taxon>
        <taxon>Spermatophyta</taxon>
        <taxon>Magnoliopsida</taxon>
        <taxon>eudicotyledons</taxon>
        <taxon>Gunneridae</taxon>
        <taxon>Pentapetalae</taxon>
        <taxon>rosids</taxon>
        <taxon>malvids</taxon>
        <taxon>Malvales</taxon>
        <taxon>Malvaceae</taxon>
        <taxon>Malvoideae</taxon>
        <taxon>Gossypium</taxon>
    </lineage>
</organism>
<dbReference type="EMBL" id="KN456329">
    <property type="protein sequence ID" value="KHG30374.1"/>
    <property type="molecule type" value="Genomic_DNA"/>
</dbReference>
<accession>A0A0B0Q0Q5</accession>
<dbReference type="AlphaFoldDB" id="A0A0B0Q0Q5"/>
<protein>
    <submittedName>
        <fullName evidence="1">Uncharacterized protein</fullName>
    </submittedName>
</protein>
<name>A0A0B0Q0Q5_GOSAR</name>
<evidence type="ECO:0000313" key="1">
    <source>
        <dbReference type="EMBL" id="KHG30374.1"/>
    </source>
</evidence>
<proteinExistence type="predicted"/>
<evidence type="ECO:0000313" key="2">
    <source>
        <dbReference type="Proteomes" id="UP000032142"/>
    </source>
</evidence>
<gene>
    <name evidence="1" type="ORF">F383_13723</name>
</gene>